<name>A0A395JS28_9GAMM</name>
<evidence type="ECO:0000313" key="3">
    <source>
        <dbReference type="Proteomes" id="UP000253083"/>
    </source>
</evidence>
<dbReference type="Pfam" id="PF00903">
    <property type="entry name" value="Glyoxalase"/>
    <property type="match status" value="1"/>
</dbReference>
<dbReference type="AlphaFoldDB" id="A0A395JS28"/>
<keyword evidence="2" id="KW-0560">Oxidoreductase</keyword>
<sequence>MSLTRPPHAGMRHVALNVLDLALVESFYVDLLGFNVEWRPDQENVYLCSGVDNLALHVVENTGDKAQVLAHTGIIVDEIEHVDAWYNFLLENKVKMAAAPRTHRDGARSFYCHDPEGTVVQVLYHPPLSKG</sequence>
<reference evidence="2 3" key="1">
    <citation type="submission" date="2018-06" db="EMBL/GenBank/DDBJ databases">
        <title>Genomic Encyclopedia of Type Strains, Phase IV (KMG-IV): sequencing the most valuable type-strain genomes for metagenomic binning, comparative biology and taxonomic classification.</title>
        <authorList>
            <person name="Goeker M."/>
        </authorList>
    </citation>
    <scope>NUCLEOTIDE SEQUENCE [LARGE SCALE GENOMIC DNA]</scope>
    <source>
        <strain evidence="2 3">DSM 24032</strain>
    </source>
</reference>
<dbReference type="EMBL" id="QNRT01000001">
    <property type="protein sequence ID" value="RBP53385.1"/>
    <property type="molecule type" value="Genomic_DNA"/>
</dbReference>
<dbReference type="SUPFAM" id="SSF54593">
    <property type="entry name" value="Glyoxalase/Bleomycin resistance protein/Dihydroxybiphenyl dioxygenase"/>
    <property type="match status" value="1"/>
</dbReference>
<dbReference type="PROSITE" id="PS51819">
    <property type="entry name" value="VOC"/>
    <property type="match status" value="1"/>
</dbReference>
<comment type="caution">
    <text evidence="2">The sequence shown here is derived from an EMBL/GenBank/DDBJ whole genome shotgun (WGS) entry which is preliminary data.</text>
</comment>
<dbReference type="GO" id="GO:0051213">
    <property type="term" value="F:dioxygenase activity"/>
    <property type="evidence" value="ECO:0007669"/>
    <property type="project" value="UniProtKB-KW"/>
</dbReference>
<dbReference type="InterPro" id="IPR029068">
    <property type="entry name" value="Glyas_Bleomycin-R_OHBP_Dase"/>
</dbReference>
<dbReference type="Gene3D" id="3.10.180.10">
    <property type="entry name" value="2,3-Dihydroxybiphenyl 1,2-Dioxygenase, domain 1"/>
    <property type="match status" value="1"/>
</dbReference>
<evidence type="ECO:0000259" key="1">
    <source>
        <dbReference type="PROSITE" id="PS51819"/>
    </source>
</evidence>
<dbReference type="InterPro" id="IPR051332">
    <property type="entry name" value="Fosfomycin_Res_Enzymes"/>
</dbReference>
<gene>
    <name evidence="2" type="ORF">DFR28_101771</name>
</gene>
<accession>A0A395JS28</accession>
<dbReference type="RefSeq" id="WP_211316844.1">
    <property type="nucleotide sequence ID" value="NZ_QNRT01000001.1"/>
</dbReference>
<protein>
    <submittedName>
        <fullName evidence="2">Glyoxalase/bleomycin resistance protein/dioxygenase superfamily protein</fullName>
    </submittedName>
</protein>
<proteinExistence type="predicted"/>
<dbReference type="InParanoid" id="A0A395JS28"/>
<keyword evidence="2" id="KW-0223">Dioxygenase</keyword>
<dbReference type="InterPro" id="IPR004360">
    <property type="entry name" value="Glyas_Fos-R_dOase_dom"/>
</dbReference>
<evidence type="ECO:0000313" key="2">
    <source>
        <dbReference type="EMBL" id="RBP53385.1"/>
    </source>
</evidence>
<dbReference type="Proteomes" id="UP000253083">
    <property type="component" value="Unassembled WGS sequence"/>
</dbReference>
<dbReference type="PANTHER" id="PTHR36113">
    <property type="entry name" value="LYASE, PUTATIVE-RELATED-RELATED"/>
    <property type="match status" value="1"/>
</dbReference>
<organism evidence="2 3">
    <name type="scientific">Arenicella xantha</name>
    <dbReference type="NCBI Taxonomy" id="644221"/>
    <lineage>
        <taxon>Bacteria</taxon>
        <taxon>Pseudomonadati</taxon>
        <taxon>Pseudomonadota</taxon>
        <taxon>Gammaproteobacteria</taxon>
        <taxon>Arenicellales</taxon>
        <taxon>Arenicellaceae</taxon>
        <taxon>Arenicella</taxon>
    </lineage>
</organism>
<keyword evidence="3" id="KW-1185">Reference proteome</keyword>
<dbReference type="CDD" id="cd06587">
    <property type="entry name" value="VOC"/>
    <property type="match status" value="1"/>
</dbReference>
<dbReference type="InterPro" id="IPR037523">
    <property type="entry name" value="VOC_core"/>
</dbReference>
<feature type="domain" description="VOC" evidence="1">
    <location>
        <begin position="10"/>
        <end position="125"/>
    </location>
</feature>
<dbReference type="PANTHER" id="PTHR36113:SF3">
    <property type="entry name" value="SLL5075 PROTEIN"/>
    <property type="match status" value="1"/>
</dbReference>